<proteinExistence type="predicted"/>
<organism evidence="1 2">
    <name type="scientific">Hypoxylon rubiginosum</name>
    <dbReference type="NCBI Taxonomy" id="110542"/>
    <lineage>
        <taxon>Eukaryota</taxon>
        <taxon>Fungi</taxon>
        <taxon>Dikarya</taxon>
        <taxon>Ascomycota</taxon>
        <taxon>Pezizomycotina</taxon>
        <taxon>Sordariomycetes</taxon>
        <taxon>Xylariomycetidae</taxon>
        <taxon>Xylariales</taxon>
        <taxon>Hypoxylaceae</taxon>
        <taxon>Hypoxylon</taxon>
    </lineage>
</organism>
<evidence type="ECO:0000313" key="2">
    <source>
        <dbReference type="Proteomes" id="UP001497700"/>
    </source>
</evidence>
<dbReference type="EMBL" id="MU393477">
    <property type="protein sequence ID" value="KAI4865088.1"/>
    <property type="molecule type" value="Genomic_DNA"/>
</dbReference>
<evidence type="ECO:0000313" key="1">
    <source>
        <dbReference type="EMBL" id="KAI4865088.1"/>
    </source>
</evidence>
<keyword evidence="2" id="KW-1185">Reference proteome</keyword>
<accession>A0ACB9Z0D6</accession>
<reference evidence="1 2" key="1">
    <citation type="journal article" date="2022" name="New Phytol.">
        <title>Ecological generalism drives hyperdiversity of secondary metabolite gene clusters in xylarialean endophytes.</title>
        <authorList>
            <person name="Franco M.E.E."/>
            <person name="Wisecaver J.H."/>
            <person name="Arnold A.E."/>
            <person name="Ju Y.M."/>
            <person name="Slot J.C."/>
            <person name="Ahrendt S."/>
            <person name="Moore L.P."/>
            <person name="Eastman K.E."/>
            <person name="Scott K."/>
            <person name="Konkel Z."/>
            <person name="Mondo S.J."/>
            <person name="Kuo A."/>
            <person name="Hayes R.D."/>
            <person name="Haridas S."/>
            <person name="Andreopoulos B."/>
            <person name="Riley R."/>
            <person name="LaButti K."/>
            <person name="Pangilinan J."/>
            <person name="Lipzen A."/>
            <person name="Amirebrahimi M."/>
            <person name="Yan J."/>
            <person name="Adam C."/>
            <person name="Keymanesh K."/>
            <person name="Ng V."/>
            <person name="Louie K."/>
            <person name="Northen T."/>
            <person name="Drula E."/>
            <person name="Henrissat B."/>
            <person name="Hsieh H.M."/>
            <person name="Youens-Clark K."/>
            <person name="Lutzoni F."/>
            <person name="Miadlikowska J."/>
            <person name="Eastwood D.C."/>
            <person name="Hamelin R.C."/>
            <person name="Grigoriev I.V."/>
            <person name="U'Ren J.M."/>
        </authorList>
    </citation>
    <scope>NUCLEOTIDE SEQUENCE [LARGE SCALE GENOMIC DNA]</scope>
    <source>
        <strain evidence="1 2">CBS 119005</strain>
    </source>
</reference>
<sequence length="883" mass="100612">MVIFSTQELRTGWEFKRTEDPSPDAWLPVARVPSVVHIDLIDNKKIPDPSHDMNELDIQWVGEERWSYHCTFTSPPKPQGSSHRVNLVFEGLDTFAMVRLNGKAILECDNMFLAYRVDITEAIERHRDGAQLQGKNTLQIDFDSATARGRATVEAHPEHRFVGTLGGDERMAVRKAQYHWGWDWGPTLVTAGPWRPVRLETFQSRIDDVSIRYSLDESLKYCQGTISTRIDGATASSHAKITFHDPQGGLVSENLCEVGLGGLGEVHFALRDPYLWDPHGYGGQHRYLVQVELLEGGISAHVVTKRIGFRNAELIREDDDLGKSFYFRINGVDVFAGGSCWIPADMFPPKVSSDDYREWLTLMIRGNQIMTRVWGGGYYEESSFYDICDELGILVWQDFMFACGSYPAYPTFLESVELEARQNVRRLCHHPSIVIYAGGNENHYIQEHFGLSYDWEDKDPQSWLKTSFPSRYIYQYLLPKVVEEEAPSVSYRPDSPWNDGRPITSWDRTTGDLHQWNVWHVAMRPYQDYPQIGGRFNSEFGMQSFPHLSTIDQFVTEISERHPQSATMDFHNKCRDHEQRLATYIRNNFMAADSSLKNWVYLSHLLQSEAMHYAYRGWRRDWGSKNSRWCGGALVWQLNDLWPVSSWALVDSSRLKKAAFYTIKRDLEPITVGVVRTHHDWTKAHARPAESCEFDAWIACDGSLATAHLLDASQGTLEFELRFVSIRTGLDVLPPRQHLIAGIKPNGTTIVYKGAPLTNPPARDAYIISAKIILPGSSVMARDVDWPQPLKHFSFREDRGLQVRLAESRAKIEITTSRPTKGLIFTERHGLTFSDNGFDIVPGEEYAVDVEGLGEHDELEWTYLGINDGLANEVTNGLTNGHV</sequence>
<dbReference type="Proteomes" id="UP001497700">
    <property type="component" value="Unassembled WGS sequence"/>
</dbReference>
<comment type="caution">
    <text evidence="1">The sequence shown here is derived from an EMBL/GenBank/DDBJ whole genome shotgun (WGS) entry which is preliminary data.</text>
</comment>
<name>A0ACB9Z0D6_9PEZI</name>
<protein>
    <submittedName>
        <fullName evidence="1">Glycoside hydrolase</fullName>
    </submittedName>
</protein>
<keyword evidence="1" id="KW-0378">Hydrolase</keyword>
<gene>
    <name evidence="1" type="ORF">F4820DRAFT_470022</name>
</gene>